<dbReference type="OrthoDB" id="4748970at2759"/>
<protein>
    <submittedName>
        <fullName evidence="2">(Mediterranean fruit fly) hypothetical protein</fullName>
    </submittedName>
</protein>
<reference evidence="2" key="3">
    <citation type="submission" date="2020-11" db="EMBL/GenBank/DDBJ databases">
        <authorList>
            <person name="Whitehead M."/>
        </authorList>
    </citation>
    <scope>NUCLEOTIDE SEQUENCE</scope>
    <source>
        <strain evidence="2">EGII</strain>
    </source>
</reference>
<evidence type="ECO:0000313" key="2">
    <source>
        <dbReference type="EMBL" id="CAD6993352.1"/>
    </source>
</evidence>
<dbReference type="Proteomes" id="UP000606786">
    <property type="component" value="Unassembled WGS sequence"/>
</dbReference>
<dbReference type="SMART" id="SM00355">
    <property type="entry name" value="ZnF_C2H2"/>
    <property type="match status" value="4"/>
</dbReference>
<sequence>MKNNVTADPIITVTLESSDLDVPAVNLDATTRSQLINGGLASNMQKPSKNFWIELPQFVFVETRFITQQIATQNKIYSAQTLIPITDQTIEEITSKSYEPTSSKTITPPLLVDAGSTVKPDVADAAISTDGPNPCRDRAQQTTKLGVHTADIGTQCNLEDESAFSDIFENTNEFNEKKIDEKQSFLRFSRENSIFYLNGSRECMVCGEIEKSIERMLAHLALHWGPAVLCHLCGLKFEHQSLMSLHRCGTNRHHQTYQQCPIYWCGVMVNSTKTLNKHLRKHFRIRRRRAYVTFLLEQTIVLKRPLITKINAWHRCNICLKRYKNTQKFTKHRKKCLYSFAAKLRKQKFLKPTTNI</sequence>
<reference evidence="3" key="1">
    <citation type="submission" date="2013-07" db="EMBL/GenBank/DDBJ databases">
        <authorList>
            <person name="Geib S."/>
        </authorList>
    </citation>
    <scope>NUCLEOTIDE SEQUENCE</scope>
</reference>
<dbReference type="AlphaFoldDB" id="W8BUI4"/>
<keyword evidence="4" id="KW-1185">Reference proteome</keyword>
<dbReference type="EMBL" id="CAJHJT010000001">
    <property type="protein sequence ID" value="CAD6993352.1"/>
    <property type="molecule type" value="Genomic_DNA"/>
</dbReference>
<reference evidence="3" key="2">
    <citation type="journal article" date="2014" name="BMC Genomics">
        <title>A genomic perspective to assessing quality of mass-reared SIT flies used in Mediterranean fruit fly (Ceratitis capitata) eradication in California.</title>
        <authorList>
            <person name="Calla B."/>
            <person name="Hall B."/>
            <person name="Hou S."/>
            <person name="Geib S.M."/>
        </authorList>
    </citation>
    <scope>NUCLEOTIDE SEQUENCE</scope>
</reference>
<dbReference type="EMBL" id="GAMC01001555">
    <property type="protein sequence ID" value="JAC05001.1"/>
    <property type="molecule type" value="mRNA"/>
</dbReference>
<accession>W8BUI4</accession>
<feature type="domain" description="C2H2-type" evidence="1">
    <location>
        <begin position="260"/>
        <end position="282"/>
    </location>
</feature>
<dbReference type="PROSITE" id="PS00028">
    <property type="entry name" value="ZINC_FINGER_C2H2_1"/>
    <property type="match status" value="1"/>
</dbReference>
<organism evidence="3">
    <name type="scientific">Ceratitis capitata</name>
    <name type="common">Mediterranean fruit fly</name>
    <name type="synonym">Tephritis capitata</name>
    <dbReference type="NCBI Taxonomy" id="7213"/>
    <lineage>
        <taxon>Eukaryota</taxon>
        <taxon>Metazoa</taxon>
        <taxon>Ecdysozoa</taxon>
        <taxon>Arthropoda</taxon>
        <taxon>Hexapoda</taxon>
        <taxon>Insecta</taxon>
        <taxon>Pterygota</taxon>
        <taxon>Neoptera</taxon>
        <taxon>Endopterygota</taxon>
        <taxon>Diptera</taxon>
        <taxon>Brachycera</taxon>
        <taxon>Muscomorpha</taxon>
        <taxon>Tephritoidea</taxon>
        <taxon>Tephritidae</taxon>
        <taxon>Ceratitis</taxon>
        <taxon>Ceratitis</taxon>
    </lineage>
</organism>
<name>W8BUI4_CERCA</name>
<gene>
    <name evidence="2" type="ORF">CCAP1982_LOCUS2170</name>
</gene>
<proteinExistence type="evidence at transcript level"/>
<evidence type="ECO:0000259" key="1">
    <source>
        <dbReference type="PROSITE" id="PS00028"/>
    </source>
</evidence>
<evidence type="ECO:0000313" key="3">
    <source>
        <dbReference type="EMBL" id="JAC05001.1"/>
    </source>
</evidence>
<evidence type="ECO:0000313" key="4">
    <source>
        <dbReference type="Proteomes" id="UP000606786"/>
    </source>
</evidence>
<dbReference type="InterPro" id="IPR013087">
    <property type="entry name" value="Znf_C2H2_type"/>
</dbReference>